<evidence type="ECO:0000313" key="1">
    <source>
        <dbReference type="EMBL" id="PYB71271.1"/>
    </source>
</evidence>
<evidence type="ECO:0000313" key="2">
    <source>
        <dbReference type="Proteomes" id="UP000247536"/>
    </source>
</evidence>
<dbReference type="InterPro" id="IPR053745">
    <property type="entry name" value="Viral_Tail_Comp_sf"/>
</dbReference>
<dbReference type="EMBL" id="QJRY01000007">
    <property type="protein sequence ID" value="PYB71271.1"/>
    <property type="molecule type" value="Genomic_DNA"/>
</dbReference>
<reference evidence="1 2" key="1">
    <citation type="submission" date="2018-06" db="EMBL/GenBank/DDBJ databases">
        <title>Rhizobium wuzhouense sp. nov., isolated from roots of Oryza officinalis.</title>
        <authorList>
            <person name="Yuan T."/>
        </authorList>
    </citation>
    <scope>NUCLEOTIDE SEQUENCE [LARGE SCALE GENOMIC DNA]</scope>
    <source>
        <strain evidence="1 2">W44</strain>
    </source>
</reference>
<dbReference type="InterPro" id="IPR021508">
    <property type="entry name" value="Gp17-like"/>
</dbReference>
<dbReference type="Pfam" id="PF11367">
    <property type="entry name" value="Tail_completion_gp17"/>
    <property type="match status" value="1"/>
</dbReference>
<protein>
    <submittedName>
        <fullName evidence="1">DUF3168 domain-containing protein</fullName>
    </submittedName>
</protein>
<sequence>MASPSLELQGAIVARLKAWAGLSATVNGRVYDSVPAEEKRIAETGAGWPYITVGEGDETSDDADCIDGFEISLDIDIWSRANGYPESKRISDEVRKAIKSADLALPTNALVDFRHRQTRFLRDPDGLTSHAVMTFEGFAEQP</sequence>
<gene>
    <name evidence="1" type="ORF">DMY87_18085</name>
</gene>
<comment type="caution">
    <text evidence="1">The sequence shown here is derived from an EMBL/GenBank/DDBJ whole genome shotgun (WGS) entry which is preliminary data.</text>
</comment>
<dbReference type="Proteomes" id="UP000247536">
    <property type="component" value="Unassembled WGS sequence"/>
</dbReference>
<keyword evidence="2" id="KW-1185">Reference proteome</keyword>
<name>A0ABX5NPI3_9HYPH</name>
<dbReference type="Gene3D" id="3.30.2000.30">
    <property type="match status" value="1"/>
</dbReference>
<proteinExistence type="predicted"/>
<dbReference type="RefSeq" id="WP_110793061.1">
    <property type="nucleotide sequence ID" value="NZ_QJRY01000007.1"/>
</dbReference>
<accession>A0ABX5NPI3</accession>
<organism evidence="1 2">
    <name type="scientific">Rhizobium wuzhouense</name>
    <dbReference type="NCBI Taxonomy" id="1986026"/>
    <lineage>
        <taxon>Bacteria</taxon>
        <taxon>Pseudomonadati</taxon>
        <taxon>Pseudomonadota</taxon>
        <taxon>Alphaproteobacteria</taxon>
        <taxon>Hyphomicrobiales</taxon>
        <taxon>Rhizobiaceae</taxon>
        <taxon>Rhizobium/Agrobacterium group</taxon>
        <taxon>Rhizobium</taxon>
    </lineage>
</organism>